<gene>
    <name evidence="2" type="ORF">L873DRAFT_922685</name>
</gene>
<evidence type="ECO:0000313" key="2">
    <source>
        <dbReference type="EMBL" id="RPA99372.1"/>
    </source>
</evidence>
<dbReference type="Proteomes" id="UP000276215">
    <property type="component" value="Unassembled WGS sequence"/>
</dbReference>
<evidence type="ECO:0000256" key="1">
    <source>
        <dbReference type="SAM" id="Phobius"/>
    </source>
</evidence>
<accession>A0A3N4JM97</accession>
<keyword evidence="1" id="KW-0812">Transmembrane</keyword>
<reference evidence="2 3" key="1">
    <citation type="journal article" date="2018" name="Nat. Ecol. Evol.">
        <title>Pezizomycetes genomes reveal the molecular basis of ectomycorrhizal truffle lifestyle.</title>
        <authorList>
            <person name="Murat C."/>
            <person name="Payen T."/>
            <person name="Noel B."/>
            <person name="Kuo A."/>
            <person name="Morin E."/>
            <person name="Chen J."/>
            <person name="Kohler A."/>
            <person name="Krizsan K."/>
            <person name="Balestrini R."/>
            <person name="Da Silva C."/>
            <person name="Montanini B."/>
            <person name="Hainaut M."/>
            <person name="Levati E."/>
            <person name="Barry K.W."/>
            <person name="Belfiori B."/>
            <person name="Cichocki N."/>
            <person name="Clum A."/>
            <person name="Dockter R.B."/>
            <person name="Fauchery L."/>
            <person name="Guy J."/>
            <person name="Iotti M."/>
            <person name="Le Tacon F."/>
            <person name="Lindquist E.A."/>
            <person name="Lipzen A."/>
            <person name="Malagnac F."/>
            <person name="Mello A."/>
            <person name="Molinier V."/>
            <person name="Miyauchi S."/>
            <person name="Poulain J."/>
            <person name="Riccioni C."/>
            <person name="Rubini A."/>
            <person name="Sitrit Y."/>
            <person name="Splivallo R."/>
            <person name="Traeger S."/>
            <person name="Wang M."/>
            <person name="Zifcakova L."/>
            <person name="Wipf D."/>
            <person name="Zambonelli A."/>
            <person name="Paolocci F."/>
            <person name="Nowrousian M."/>
            <person name="Ottonello S."/>
            <person name="Baldrian P."/>
            <person name="Spatafora J.W."/>
            <person name="Henrissat B."/>
            <person name="Nagy L.G."/>
            <person name="Aury J.M."/>
            <person name="Wincker P."/>
            <person name="Grigoriev I.V."/>
            <person name="Bonfante P."/>
            <person name="Martin F.M."/>
        </authorList>
    </citation>
    <scope>NUCLEOTIDE SEQUENCE [LARGE SCALE GENOMIC DNA]</scope>
    <source>
        <strain evidence="2 3">120613-1</strain>
    </source>
</reference>
<keyword evidence="3" id="KW-1185">Reference proteome</keyword>
<feature type="transmembrane region" description="Helical" evidence="1">
    <location>
        <begin position="51"/>
        <end position="70"/>
    </location>
</feature>
<protein>
    <submittedName>
        <fullName evidence="2">Uncharacterized protein</fullName>
    </submittedName>
</protein>
<dbReference type="EMBL" id="ML120388">
    <property type="protein sequence ID" value="RPA99372.1"/>
    <property type="molecule type" value="Genomic_DNA"/>
</dbReference>
<evidence type="ECO:0000313" key="3">
    <source>
        <dbReference type="Proteomes" id="UP000276215"/>
    </source>
</evidence>
<dbReference type="AlphaFoldDB" id="A0A3N4JM97"/>
<name>A0A3N4JM97_9PEZI</name>
<proteinExistence type="predicted"/>
<organism evidence="2 3">
    <name type="scientific">Choiromyces venosus 120613-1</name>
    <dbReference type="NCBI Taxonomy" id="1336337"/>
    <lineage>
        <taxon>Eukaryota</taxon>
        <taxon>Fungi</taxon>
        <taxon>Dikarya</taxon>
        <taxon>Ascomycota</taxon>
        <taxon>Pezizomycotina</taxon>
        <taxon>Pezizomycetes</taxon>
        <taxon>Pezizales</taxon>
        <taxon>Tuberaceae</taxon>
        <taxon>Choiromyces</taxon>
    </lineage>
</organism>
<keyword evidence="1" id="KW-0472">Membrane</keyword>
<feature type="transmembrane region" description="Helical" evidence="1">
    <location>
        <begin position="82"/>
        <end position="104"/>
    </location>
</feature>
<sequence>MAFTMDNTYCSTALFADQVKRLVARGLLFLTHTLEQKKKVSKSQPEHPEEAGFILYIFLVPFSTSNTVFLKMAGTVDDACPLVMCSLLMAHYSTVKLGLLLLFLEAYLRHHQLQYGNRGRSPLQIHEPSGVPATRVLDLSCSNSLWRGRWNVVVFCCLLLLLRQNQKKQRTPSYKKT</sequence>
<feature type="transmembrane region" description="Helical" evidence="1">
    <location>
        <begin position="144"/>
        <end position="162"/>
    </location>
</feature>
<keyword evidence="1" id="KW-1133">Transmembrane helix</keyword>